<evidence type="ECO:0000256" key="3">
    <source>
        <dbReference type="ARBA" id="ARBA00022692"/>
    </source>
</evidence>
<comment type="subcellular location">
    <subcellularLocation>
        <location evidence="1">Cell membrane</location>
    </subcellularLocation>
</comment>
<dbReference type="EMBL" id="UOEX01000096">
    <property type="protein sequence ID" value="VAW34402.1"/>
    <property type="molecule type" value="Genomic_DNA"/>
</dbReference>
<sequence length="165" mass="17196">MAVKSIFAYQTLPLMLADRAAAASSNPAAPGSETMNLMAAVARMAGALALVVGLLLLLIYILKKSGLAQGVKGGGTRIKIIETRMVAPKKYIAIANVAGKYMALGITEHNINLLTRLKAEDLDGDNSSAEGVGGGVSFSAALKQAIPKFSRRSRGEGSNHERSKA</sequence>
<dbReference type="NCBIfam" id="TIGR03500">
    <property type="entry name" value="FliO_TIGR"/>
    <property type="match status" value="1"/>
</dbReference>
<keyword evidence="5 6" id="KW-0472">Membrane</keyword>
<protein>
    <recommendedName>
        <fullName evidence="8">Flagellar protein</fullName>
    </recommendedName>
</protein>
<dbReference type="AlphaFoldDB" id="A0A3B0V6P5"/>
<proteinExistence type="predicted"/>
<dbReference type="GO" id="GO:0044781">
    <property type="term" value="P:bacterial-type flagellum organization"/>
    <property type="evidence" value="ECO:0007669"/>
    <property type="project" value="InterPro"/>
</dbReference>
<feature type="transmembrane region" description="Helical" evidence="6">
    <location>
        <begin position="38"/>
        <end position="62"/>
    </location>
</feature>
<evidence type="ECO:0000313" key="7">
    <source>
        <dbReference type="EMBL" id="VAW34402.1"/>
    </source>
</evidence>
<dbReference type="InterPro" id="IPR022781">
    <property type="entry name" value="Flagellar_biosynth_FliO"/>
</dbReference>
<dbReference type="GO" id="GO:0016020">
    <property type="term" value="C:membrane"/>
    <property type="evidence" value="ECO:0007669"/>
    <property type="project" value="InterPro"/>
</dbReference>
<evidence type="ECO:0000256" key="4">
    <source>
        <dbReference type="ARBA" id="ARBA00022989"/>
    </source>
</evidence>
<evidence type="ECO:0000256" key="1">
    <source>
        <dbReference type="ARBA" id="ARBA00004236"/>
    </source>
</evidence>
<evidence type="ECO:0000256" key="6">
    <source>
        <dbReference type="SAM" id="Phobius"/>
    </source>
</evidence>
<keyword evidence="3 6" id="KW-0812">Transmembrane</keyword>
<accession>A0A3B0V6P5</accession>
<evidence type="ECO:0000256" key="2">
    <source>
        <dbReference type="ARBA" id="ARBA00022475"/>
    </source>
</evidence>
<keyword evidence="2" id="KW-1003">Cell membrane</keyword>
<organism evidence="7">
    <name type="scientific">hydrothermal vent metagenome</name>
    <dbReference type="NCBI Taxonomy" id="652676"/>
    <lineage>
        <taxon>unclassified sequences</taxon>
        <taxon>metagenomes</taxon>
        <taxon>ecological metagenomes</taxon>
    </lineage>
</organism>
<gene>
    <name evidence="7" type="ORF">MNBD_DELTA03-306</name>
</gene>
<evidence type="ECO:0008006" key="8">
    <source>
        <dbReference type="Google" id="ProtNLM"/>
    </source>
</evidence>
<name>A0A3B0V6P5_9ZZZZ</name>
<evidence type="ECO:0000256" key="5">
    <source>
        <dbReference type="ARBA" id="ARBA00023136"/>
    </source>
</evidence>
<reference evidence="7" key="1">
    <citation type="submission" date="2018-06" db="EMBL/GenBank/DDBJ databases">
        <authorList>
            <person name="Zhirakovskaya E."/>
        </authorList>
    </citation>
    <scope>NUCLEOTIDE SEQUENCE</scope>
</reference>
<dbReference type="Pfam" id="PF04347">
    <property type="entry name" value="FliO"/>
    <property type="match status" value="1"/>
</dbReference>
<keyword evidence="4 6" id="KW-1133">Transmembrane helix</keyword>